<dbReference type="RefSeq" id="WP_202241874.1">
    <property type="nucleotide sequence ID" value="NZ_JAESIY010000001.1"/>
</dbReference>
<dbReference type="Gene3D" id="3.90.1150.10">
    <property type="entry name" value="Aspartate Aminotransferase, domain 1"/>
    <property type="match status" value="1"/>
</dbReference>
<dbReference type="CDD" id="cd00614">
    <property type="entry name" value="CGS_like"/>
    <property type="match status" value="1"/>
</dbReference>
<keyword evidence="6" id="KW-1185">Reference proteome</keyword>
<dbReference type="PIRSF" id="PIRSF001434">
    <property type="entry name" value="CGS"/>
    <property type="match status" value="1"/>
</dbReference>
<dbReference type="InterPro" id="IPR000277">
    <property type="entry name" value="Cys/Met-Metab_PyrdxlP-dep_enz"/>
</dbReference>
<comment type="similarity">
    <text evidence="4">Belongs to the trans-sulfuration enzymes family.</text>
</comment>
<protein>
    <submittedName>
        <fullName evidence="5">PLP-dependent transferase</fullName>
    </submittedName>
</protein>
<dbReference type="GO" id="GO:0019346">
    <property type="term" value="P:transsulfuration"/>
    <property type="evidence" value="ECO:0007669"/>
    <property type="project" value="InterPro"/>
</dbReference>
<comment type="cofactor">
    <cofactor evidence="1 4">
        <name>pyridoxal 5'-phosphate</name>
        <dbReference type="ChEBI" id="CHEBI:597326"/>
    </cofactor>
</comment>
<evidence type="ECO:0000256" key="1">
    <source>
        <dbReference type="ARBA" id="ARBA00001933"/>
    </source>
</evidence>
<dbReference type="InterPro" id="IPR015424">
    <property type="entry name" value="PyrdxlP-dep_Trfase"/>
</dbReference>
<dbReference type="GO" id="GO:0016846">
    <property type="term" value="F:carbon-sulfur lyase activity"/>
    <property type="evidence" value="ECO:0007669"/>
    <property type="project" value="TreeGrafter"/>
</dbReference>
<sequence>MNQPTSQATTCVHAGSQKDTTAKGVNTPIFTSSAYDYLDVDVHAYPRYFNTINQQVVSDKIAALEKGEKAMVFSSGMAAITTALFSILKTGDHAIFQNDLYGGTHHAVTNELSRFGIKYTLINSLSAEEFEKAILPNTKLIFIETPSNPLLKIIDISAISALAKSNSILTLIDNTFASPINQNPLELGIDIVLHSGTKYLGGHSDLCCGAVISSEEIMHKIWSSAIHFGGSLDAQSCYLLERSIKTLSIRVKQQNSNALAISKFLESHKKISNVYYPGLSTHPQHHLASRQMSGYGGMLSFEVTTDPDVFVKKLKLIAPAMSLGGVESTITSPAQTSHSKISEEEKEKAGISNYLLRLSVGIEDADDLINDLDLALNGNT</sequence>
<feature type="modified residue" description="N6-(pyridoxal phosphate)lysine" evidence="3">
    <location>
        <position position="198"/>
    </location>
</feature>
<dbReference type="InterPro" id="IPR054542">
    <property type="entry name" value="Cys_met_metab_PP"/>
</dbReference>
<dbReference type="GO" id="GO:0005737">
    <property type="term" value="C:cytoplasm"/>
    <property type="evidence" value="ECO:0007669"/>
    <property type="project" value="TreeGrafter"/>
</dbReference>
<gene>
    <name evidence="5" type="ORF">JL102_01335</name>
</gene>
<accession>A0A937F2Y3</accession>
<evidence type="ECO:0000256" key="4">
    <source>
        <dbReference type="RuleBase" id="RU362118"/>
    </source>
</evidence>
<name>A0A937F2Y3_9BACT</name>
<comment type="caution">
    <text evidence="5">The sequence shown here is derived from an EMBL/GenBank/DDBJ whole genome shotgun (WGS) entry which is preliminary data.</text>
</comment>
<dbReference type="GO" id="GO:0030170">
    <property type="term" value="F:pyridoxal phosphate binding"/>
    <property type="evidence" value="ECO:0007669"/>
    <property type="project" value="InterPro"/>
</dbReference>
<dbReference type="Gene3D" id="3.40.640.10">
    <property type="entry name" value="Type I PLP-dependent aspartate aminotransferase-like (Major domain)"/>
    <property type="match status" value="1"/>
</dbReference>
<dbReference type="InterPro" id="IPR015421">
    <property type="entry name" value="PyrdxlP-dep_Trfase_major"/>
</dbReference>
<evidence type="ECO:0000256" key="2">
    <source>
        <dbReference type="ARBA" id="ARBA00022898"/>
    </source>
</evidence>
<keyword evidence="5" id="KW-0808">Transferase</keyword>
<dbReference type="AlphaFoldDB" id="A0A937F2Y3"/>
<dbReference type="EMBL" id="JAESIY010000001">
    <property type="protein sequence ID" value="MBL3654755.1"/>
    <property type="molecule type" value="Genomic_DNA"/>
</dbReference>
<dbReference type="Pfam" id="PF01053">
    <property type="entry name" value="Cys_Met_Meta_PP"/>
    <property type="match status" value="1"/>
</dbReference>
<evidence type="ECO:0000256" key="3">
    <source>
        <dbReference type="PIRSR" id="PIRSR001434-2"/>
    </source>
</evidence>
<dbReference type="FunFam" id="3.90.1150.10:FF:000033">
    <property type="entry name" value="Cystathionine gamma-synthase"/>
    <property type="match status" value="1"/>
</dbReference>
<evidence type="ECO:0000313" key="5">
    <source>
        <dbReference type="EMBL" id="MBL3654755.1"/>
    </source>
</evidence>
<dbReference type="SUPFAM" id="SSF53383">
    <property type="entry name" value="PLP-dependent transferases"/>
    <property type="match status" value="1"/>
</dbReference>
<dbReference type="PROSITE" id="PS00868">
    <property type="entry name" value="CYS_MET_METAB_PP"/>
    <property type="match status" value="1"/>
</dbReference>
<dbReference type="GO" id="GO:0016740">
    <property type="term" value="F:transferase activity"/>
    <property type="evidence" value="ECO:0007669"/>
    <property type="project" value="UniProtKB-KW"/>
</dbReference>
<dbReference type="GO" id="GO:0009086">
    <property type="term" value="P:methionine biosynthetic process"/>
    <property type="evidence" value="ECO:0007669"/>
    <property type="project" value="UniProtKB-ARBA"/>
</dbReference>
<organism evidence="5 6">
    <name type="scientific">Fulvivirga sediminis</name>
    <dbReference type="NCBI Taxonomy" id="2803949"/>
    <lineage>
        <taxon>Bacteria</taxon>
        <taxon>Pseudomonadati</taxon>
        <taxon>Bacteroidota</taxon>
        <taxon>Cytophagia</taxon>
        <taxon>Cytophagales</taxon>
        <taxon>Fulvivirgaceae</taxon>
        <taxon>Fulvivirga</taxon>
    </lineage>
</organism>
<dbReference type="Proteomes" id="UP000659388">
    <property type="component" value="Unassembled WGS sequence"/>
</dbReference>
<reference evidence="5" key="1">
    <citation type="submission" date="2021-01" db="EMBL/GenBank/DDBJ databases">
        <title>Fulvivirga kasyanovii gen. nov., sp nov., a novel member of the phylum Bacteroidetes isolated from seawater in a mussel farm.</title>
        <authorList>
            <person name="Zhao L.-H."/>
            <person name="Wang Z.-J."/>
        </authorList>
    </citation>
    <scope>NUCLEOTIDE SEQUENCE</scope>
    <source>
        <strain evidence="5">2943</strain>
    </source>
</reference>
<proteinExistence type="inferred from homology"/>
<evidence type="ECO:0000313" key="6">
    <source>
        <dbReference type="Proteomes" id="UP000659388"/>
    </source>
</evidence>
<dbReference type="FunFam" id="3.40.640.10:FF:000046">
    <property type="entry name" value="Cystathionine gamma-lyase"/>
    <property type="match status" value="1"/>
</dbReference>
<dbReference type="InterPro" id="IPR015422">
    <property type="entry name" value="PyrdxlP-dep_Trfase_small"/>
</dbReference>
<dbReference type="PANTHER" id="PTHR11808">
    <property type="entry name" value="TRANS-SULFURATION ENZYME FAMILY MEMBER"/>
    <property type="match status" value="1"/>
</dbReference>
<keyword evidence="2 3" id="KW-0663">Pyridoxal phosphate</keyword>